<feature type="transmembrane region" description="Helical" evidence="4">
    <location>
        <begin position="36"/>
        <end position="55"/>
    </location>
</feature>
<evidence type="ECO:0000256" key="4">
    <source>
        <dbReference type="SAM" id="Phobius"/>
    </source>
</evidence>
<dbReference type="InterPro" id="IPR001128">
    <property type="entry name" value="Cyt_P450"/>
</dbReference>
<dbReference type="Pfam" id="PF00067">
    <property type="entry name" value="p450"/>
    <property type="match status" value="5"/>
</dbReference>
<dbReference type="Proteomes" id="UP001164746">
    <property type="component" value="Chromosome 4"/>
</dbReference>
<dbReference type="SUPFAM" id="SSF48264">
    <property type="entry name" value="Cytochrome P450"/>
    <property type="match status" value="4"/>
</dbReference>
<feature type="transmembrane region" description="Helical" evidence="4">
    <location>
        <begin position="1003"/>
        <end position="1022"/>
    </location>
</feature>
<accession>A0ABY7DZK4</accession>
<keyword evidence="4" id="KW-1133">Transmembrane helix</keyword>
<dbReference type="InterPro" id="IPR017972">
    <property type="entry name" value="Cyt_P450_CS"/>
</dbReference>
<keyword evidence="4" id="KW-0812">Transmembrane</keyword>
<dbReference type="InterPro" id="IPR002401">
    <property type="entry name" value="Cyt_P450_E_grp-I"/>
</dbReference>
<evidence type="ECO:0000256" key="1">
    <source>
        <dbReference type="ARBA" id="ARBA00010617"/>
    </source>
</evidence>
<dbReference type="PRINTS" id="PR00463">
    <property type="entry name" value="EP450I"/>
</dbReference>
<protein>
    <submittedName>
        <fullName evidence="5">CP2J5-like protein</fullName>
    </submittedName>
</protein>
<organism evidence="5 6">
    <name type="scientific">Mya arenaria</name>
    <name type="common">Soft-shell clam</name>
    <dbReference type="NCBI Taxonomy" id="6604"/>
    <lineage>
        <taxon>Eukaryota</taxon>
        <taxon>Metazoa</taxon>
        <taxon>Spiralia</taxon>
        <taxon>Lophotrochozoa</taxon>
        <taxon>Mollusca</taxon>
        <taxon>Bivalvia</taxon>
        <taxon>Autobranchia</taxon>
        <taxon>Heteroconchia</taxon>
        <taxon>Euheterodonta</taxon>
        <taxon>Imparidentia</taxon>
        <taxon>Neoheterodontei</taxon>
        <taxon>Myida</taxon>
        <taxon>Myoidea</taxon>
        <taxon>Myidae</taxon>
        <taxon>Mya</taxon>
    </lineage>
</organism>
<proteinExistence type="inferred from homology"/>
<dbReference type="PRINTS" id="PR00385">
    <property type="entry name" value="P450"/>
</dbReference>
<dbReference type="PANTHER" id="PTHR24300">
    <property type="entry name" value="CYTOCHROME P450 508A4-RELATED"/>
    <property type="match status" value="1"/>
</dbReference>
<comment type="similarity">
    <text evidence="1">Belongs to the cytochrome P450 family.</text>
</comment>
<evidence type="ECO:0000313" key="5">
    <source>
        <dbReference type="EMBL" id="WAR02369.1"/>
    </source>
</evidence>
<evidence type="ECO:0000256" key="2">
    <source>
        <dbReference type="ARBA" id="ARBA00022723"/>
    </source>
</evidence>
<feature type="transmembrane region" description="Helical" evidence="4">
    <location>
        <begin position="7"/>
        <end position="30"/>
    </location>
</feature>
<dbReference type="PROSITE" id="PS00086">
    <property type="entry name" value="CYTOCHROME_P450"/>
    <property type="match status" value="1"/>
</dbReference>
<evidence type="ECO:0000256" key="3">
    <source>
        <dbReference type="ARBA" id="ARBA00023004"/>
    </source>
</evidence>
<feature type="transmembrane region" description="Helical" evidence="4">
    <location>
        <begin position="980"/>
        <end position="997"/>
    </location>
</feature>
<evidence type="ECO:0000313" key="6">
    <source>
        <dbReference type="Proteomes" id="UP001164746"/>
    </source>
</evidence>
<gene>
    <name evidence="5" type="ORF">MAR_008927</name>
</gene>
<name>A0ABY7DZK4_MYAAR</name>
<reference evidence="5" key="1">
    <citation type="submission" date="2022-11" db="EMBL/GenBank/DDBJ databases">
        <title>Centuries of genome instability and evolution in soft-shell clam transmissible cancer (bioRxiv).</title>
        <authorList>
            <person name="Hart S.F.M."/>
            <person name="Yonemitsu M.A."/>
            <person name="Giersch R.M."/>
            <person name="Beal B.F."/>
            <person name="Arriagada G."/>
            <person name="Davis B.W."/>
            <person name="Ostrander E.A."/>
            <person name="Goff S.P."/>
            <person name="Metzger M.J."/>
        </authorList>
    </citation>
    <scope>NUCLEOTIDE SEQUENCE</scope>
    <source>
        <strain evidence="5">MELC-2E11</strain>
        <tissue evidence="5">Siphon/mantle</tissue>
    </source>
</reference>
<keyword evidence="6" id="KW-1185">Reference proteome</keyword>
<dbReference type="PANTHER" id="PTHR24300:SF397">
    <property type="entry name" value="CYTOCHROME P450 2U1"/>
    <property type="match status" value="1"/>
</dbReference>
<keyword evidence="4" id="KW-0472">Membrane</keyword>
<keyword evidence="3" id="KW-0408">Iron</keyword>
<dbReference type="InterPro" id="IPR050182">
    <property type="entry name" value="Cytochrome_P450_fam2"/>
</dbReference>
<keyword evidence="2" id="KW-0479">Metal-binding</keyword>
<sequence>MALLTSIWSAMDIQTVLVFISVFLFGLLLLRRPRNLPPGPLVLPFIGSILFFHGIQRKRKRLARALNEQREKYGDIIYAEIDGIPNVLIQGYDVINEAFVKQGDTLRDFGVGKTSLEEKIFCEIDAATEYIKATGAKPFNPRQLTSMMITNVIYGIVFGKRWHSVEVGYEMTLKAFDQRQLLLQSRRWVQKHIYQQISDHESSFDGQHVRDFVDLYLNAKTEEKSDSGVHTAGNMYRVIMDLFVAGSETTSNTVNWTLLYLQEYPALQTKCRKEIQQVCGDRNVRWTDRGTLPYTEAFLLEVQRMANIVTFPAEFSLPHTNEVPVTLGGYTIPAHSLIRANLYSVNMDRKYWSDPQKFNPDRFLKDGKIIGQTAFMPFSTGKTSLEEKIFSEIDAATEYIKATGAKPFNPRQLTSMMITNIIYGIVFGKRSSINVLLHARRWVQKHIYQQISDHESSFDGQHVRDFVDLYLKAKTEEKSDSGVNTAGNTYRVIMDLFVAGSETTSNTVNWTLLYLQEYPDLQNKCREEIQQACGGRNVRWTDRGTLPYTEAFLLEVQRVSNIAEFSLPHTNQVPVTLGGYNIPAHSLIRANLYSANMDQKYWSDPHIFNPDRFLKNGKTFGHPAFMPGLRLHVAIRAPSTISSPSLNKSRLPPSLTWLEPRPYESIALCFRERKNRNYITVSVILRPGVIWQSGHDWRLTRRFTIQTLRDFGVGKTSLEEKIFSEIDPATEYIKATGAKRFNPRQLTSMMITNNIYGIVFGKSMIEKLDLLFCRGEPGSAEGGFPEWLLKVIGQHVRDFVDLYLKAKTEEKSDSGVHTGRAKEHSESGVYTAGNMNRMIMDLFLAGSETTSNTVNWTLLYLQEYPDLQTKCRHEIQQACGGRNVSWTDRGTLPYTEAFLLEVQRISNIAEFSLPHTNQVQVTLGGYNIPAHSLIRANLYSANMDRKYWSDPHKFNPDRFLKNGKTFGHPAFMPFSTAMDIQTVLVFISVFLFGLILLRRPRNLPPGPLVLPFIGSILFFLGIQRKRKRLARVLNEQREKYGDIIYAEIDGIPNVFLQGYDVINEAFVKQGDVIRKTSLEEKIFCEIDAATDYLKAIGTKPFNPRQLTSMMITNIIYGIVFGKRFDFDEADLHSMIEKLDLLFRRGGVGSAEGGFPEWLLKIVNKKEFDQRQMLLHARRWVQKHIYQQISDHESSFDGQHVRDFVDLYLKAKTEEKSDSGMNTAGNTYRVIMDLFVAGSETTSNTVNWTLLYLQEYPDLQNKCREEIQQACGGRNVRWTDRGTLPYTEAFLLEVQRISNIAEFSLPHTNQVPVTLGGYNIPAHSLIRANLYSANMDQKYWSDPHIFNPDRFLKNGKTFGHPAFMPFSTGPRICAGESLAKMEMFLITTNLVKRFTFARGDPSTKHNFDPIFEQLTCAPESYTTRATPI</sequence>
<dbReference type="EMBL" id="CP111015">
    <property type="protein sequence ID" value="WAR02369.1"/>
    <property type="molecule type" value="Genomic_DNA"/>
</dbReference>
<dbReference type="InterPro" id="IPR036396">
    <property type="entry name" value="Cyt_P450_sf"/>
</dbReference>
<dbReference type="Gene3D" id="1.10.630.10">
    <property type="entry name" value="Cytochrome P450"/>
    <property type="match status" value="4"/>
</dbReference>